<gene>
    <name evidence="1" type="ORF">CK203_008873</name>
</gene>
<organism evidence="1 2">
    <name type="scientific">Vitis vinifera</name>
    <name type="common">Grape</name>
    <dbReference type="NCBI Taxonomy" id="29760"/>
    <lineage>
        <taxon>Eukaryota</taxon>
        <taxon>Viridiplantae</taxon>
        <taxon>Streptophyta</taxon>
        <taxon>Embryophyta</taxon>
        <taxon>Tracheophyta</taxon>
        <taxon>Spermatophyta</taxon>
        <taxon>Magnoliopsida</taxon>
        <taxon>eudicotyledons</taxon>
        <taxon>Gunneridae</taxon>
        <taxon>Pentapetalae</taxon>
        <taxon>rosids</taxon>
        <taxon>Vitales</taxon>
        <taxon>Vitaceae</taxon>
        <taxon>Viteae</taxon>
        <taxon>Vitis</taxon>
    </lineage>
</organism>
<dbReference type="Proteomes" id="UP000288805">
    <property type="component" value="Unassembled WGS sequence"/>
</dbReference>
<dbReference type="EMBL" id="QGNW01000009">
    <property type="protein sequence ID" value="RVX19122.1"/>
    <property type="molecule type" value="Genomic_DNA"/>
</dbReference>
<dbReference type="AlphaFoldDB" id="A0A438KD20"/>
<accession>A0A438KD20</accession>
<proteinExistence type="predicted"/>
<evidence type="ECO:0000313" key="1">
    <source>
        <dbReference type="EMBL" id="RVX19122.1"/>
    </source>
</evidence>
<comment type="caution">
    <text evidence="1">The sequence shown here is derived from an EMBL/GenBank/DDBJ whole genome shotgun (WGS) entry which is preliminary data.</text>
</comment>
<reference evidence="1 2" key="1">
    <citation type="journal article" date="2018" name="PLoS Genet.">
        <title>Population sequencing reveals clonal diversity and ancestral inbreeding in the grapevine cultivar Chardonnay.</title>
        <authorList>
            <person name="Roach M.J."/>
            <person name="Johnson D.L."/>
            <person name="Bohlmann J."/>
            <person name="van Vuuren H.J."/>
            <person name="Jones S.J."/>
            <person name="Pretorius I.S."/>
            <person name="Schmidt S.A."/>
            <person name="Borneman A.R."/>
        </authorList>
    </citation>
    <scope>NUCLEOTIDE SEQUENCE [LARGE SCALE GENOMIC DNA]</scope>
    <source>
        <strain evidence="2">cv. Chardonnay</strain>
        <tissue evidence="1">Leaf</tissue>
    </source>
</reference>
<evidence type="ECO:0000313" key="2">
    <source>
        <dbReference type="Proteomes" id="UP000288805"/>
    </source>
</evidence>
<name>A0A438KD20_VITVI</name>
<sequence>MASCDNSFSVSPETEKFLCDRLIDPTQPISERFRASSLFATSVALLLVKRSFSVRFHYTTVGVFNYAFEFVGVIFSEFALKMAFN</sequence>
<protein>
    <submittedName>
        <fullName evidence="1">Uncharacterized protein</fullName>
    </submittedName>
</protein>